<proteinExistence type="predicted"/>
<reference evidence="1" key="1">
    <citation type="submission" date="2023-06" db="EMBL/GenBank/DDBJ databases">
        <authorList>
            <consortium name="Lawrence Berkeley National Laboratory"/>
            <person name="Ahrendt S."/>
            <person name="Sahu N."/>
            <person name="Indic B."/>
            <person name="Wong-Bajracharya J."/>
            <person name="Merenyi Z."/>
            <person name="Ke H.-M."/>
            <person name="Monk M."/>
            <person name="Kocsube S."/>
            <person name="Drula E."/>
            <person name="Lipzen A."/>
            <person name="Balint B."/>
            <person name="Henrissat B."/>
            <person name="Andreopoulos B."/>
            <person name="Martin F.M."/>
            <person name="Harder C.B."/>
            <person name="Rigling D."/>
            <person name="Ford K.L."/>
            <person name="Foster G.D."/>
            <person name="Pangilinan J."/>
            <person name="Papanicolaou A."/>
            <person name="Barry K."/>
            <person name="LaButti K."/>
            <person name="Viragh M."/>
            <person name="Koriabine M."/>
            <person name="Yan M."/>
            <person name="Riley R."/>
            <person name="Champramary S."/>
            <person name="Plett K.L."/>
            <person name="Tsai I.J."/>
            <person name="Slot J."/>
            <person name="Sipos G."/>
            <person name="Plett J."/>
            <person name="Nagy L.G."/>
            <person name="Grigoriev I.V."/>
        </authorList>
    </citation>
    <scope>NUCLEOTIDE SEQUENCE</scope>
    <source>
        <strain evidence="1">CCBAS 213</strain>
    </source>
</reference>
<accession>A0AA39N0M1</accession>
<dbReference type="AlphaFoldDB" id="A0AA39N0M1"/>
<gene>
    <name evidence="1" type="ORF">EV420DRAFT_1273618</name>
</gene>
<dbReference type="RefSeq" id="XP_060328146.1">
    <property type="nucleotide sequence ID" value="XM_060467776.1"/>
</dbReference>
<name>A0AA39N0M1_ARMTA</name>
<dbReference type="EMBL" id="JAUEPS010000030">
    <property type="protein sequence ID" value="KAK0452810.1"/>
    <property type="molecule type" value="Genomic_DNA"/>
</dbReference>
<organism evidence="1 2">
    <name type="scientific">Armillaria tabescens</name>
    <name type="common">Ringless honey mushroom</name>
    <name type="synonym">Agaricus tabescens</name>
    <dbReference type="NCBI Taxonomy" id="1929756"/>
    <lineage>
        <taxon>Eukaryota</taxon>
        <taxon>Fungi</taxon>
        <taxon>Dikarya</taxon>
        <taxon>Basidiomycota</taxon>
        <taxon>Agaricomycotina</taxon>
        <taxon>Agaricomycetes</taxon>
        <taxon>Agaricomycetidae</taxon>
        <taxon>Agaricales</taxon>
        <taxon>Marasmiineae</taxon>
        <taxon>Physalacriaceae</taxon>
        <taxon>Desarmillaria</taxon>
    </lineage>
</organism>
<evidence type="ECO:0000313" key="1">
    <source>
        <dbReference type="EMBL" id="KAK0452810.1"/>
    </source>
</evidence>
<keyword evidence="2" id="KW-1185">Reference proteome</keyword>
<evidence type="ECO:0000313" key="2">
    <source>
        <dbReference type="Proteomes" id="UP001175211"/>
    </source>
</evidence>
<protein>
    <submittedName>
        <fullName evidence="1">Uncharacterized protein</fullName>
    </submittedName>
</protein>
<dbReference type="GeneID" id="85351324"/>
<dbReference type="Proteomes" id="UP001175211">
    <property type="component" value="Unassembled WGS sequence"/>
</dbReference>
<comment type="caution">
    <text evidence="1">The sequence shown here is derived from an EMBL/GenBank/DDBJ whole genome shotgun (WGS) entry which is preliminary data.</text>
</comment>
<sequence>MDDCLLHDLPIKEISALSVTGSIGRQVVQDFKGHAYQIELFLCPFMTMSQYKTFRVLQALTGLLISGSAALQFLDRVRYPGTNLNLYVNQQFNVQVHAFLVKIGYNFLSSDGNAFHKHNFKIDALAADIRARFQQIYRRQPCCDPAILTVFCYNNVDGMKIDVTMTLFSPFQAIVGLLNICTMNVISYVHAISLYPKATFVDRVTCQTESYDIAVTSECIKYNERGWNSISQMRALLCPEFQRERRVGDQYSWVLPLRHEDFPPIALSLDMVFTHGWRYNSRPDSPCMFEWRLLNRSGSVTDIGFSGDWYVCRILNAYLQEEDTSDETW</sequence>